<keyword evidence="7" id="KW-1005">Bacterial flagellum biogenesis</keyword>
<evidence type="ECO:0000256" key="12">
    <source>
        <dbReference type="ARBA" id="ARBA00025337"/>
    </source>
</evidence>
<evidence type="ECO:0000256" key="8">
    <source>
        <dbReference type="ARBA" id="ARBA00022927"/>
    </source>
</evidence>
<dbReference type="STRING" id="997296.PB1_01015"/>
<dbReference type="EMBL" id="AFEU01000001">
    <property type="protein sequence ID" value="EIJ81482.1"/>
    <property type="molecule type" value="Genomic_DNA"/>
</dbReference>
<comment type="function">
    <text evidence="12">Necessary for flagellar biosynthesis. May be involved in translocation of the flagellum.</text>
</comment>
<dbReference type="PATRIC" id="fig|997296.3.peg.250"/>
<keyword evidence="9" id="KW-0342">GTP-binding</keyword>
<dbReference type="Gene3D" id="3.40.50.300">
    <property type="entry name" value="P-loop containing nucleotide triphosphate hydrolases"/>
    <property type="match status" value="1"/>
</dbReference>
<dbReference type="InterPro" id="IPR003593">
    <property type="entry name" value="AAA+_ATPase"/>
</dbReference>
<dbReference type="CDD" id="cd17873">
    <property type="entry name" value="FlhF"/>
    <property type="match status" value="1"/>
</dbReference>
<dbReference type="SMART" id="SM00382">
    <property type="entry name" value="AAA"/>
    <property type="match status" value="1"/>
</dbReference>
<evidence type="ECO:0000256" key="6">
    <source>
        <dbReference type="ARBA" id="ARBA00022741"/>
    </source>
</evidence>
<evidence type="ECO:0000313" key="16">
    <source>
        <dbReference type="EMBL" id="EIJ81482.1"/>
    </source>
</evidence>
<dbReference type="Pfam" id="PF00448">
    <property type="entry name" value="SRP54"/>
    <property type="match status" value="1"/>
</dbReference>
<dbReference type="PANTHER" id="PTHR43134:SF3">
    <property type="entry name" value="FLAGELLAR BIOSYNTHESIS PROTEIN FLHF"/>
    <property type="match status" value="1"/>
</dbReference>
<gene>
    <name evidence="16" type="primary">flhF</name>
    <name evidence="16" type="ORF">PB1_01015</name>
</gene>
<evidence type="ECO:0000256" key="4">
    <source>
        <dbReference type="ARBA" id="ARBA00022448"/>
    </source>
</evidence>
<evidence type="ECO:0000256" key="10">
    <source>
        <dbReference type="ARBA" id="ARBA00023136"/>
    </source>
</evidence>
<sequence length="397" mass="44767">MKVKKYVASSMPEAMKLIRAELGNDAVILNSKVVHTGGFLGFFKKKNIEVVAAVDPMPKEESIPIVIQKTKNIPKEKEHLFEKQQVIRYENKLETTVHDLNTSELIKEMSEIKALLQKGYSTSYERGIPLPGPLHEAILLMEKQEINKQIQAAVFEELIEKWYLKGARASNVEVLSWLKSHICNRISDLTFGGVNFAKQFVNVVGPTGVGKTTTLAKIAADCVLTHKKRAAFITTDTYRIAAIDQLKTYAKLLKVPLEVCYNTEDFQKAANQFADYDIVFVDTAGRNFRNPDYVNDLKKTIDFDRNMETFLVLSLTSKQKDMEEILKQFSIIHIDKLIFTKADETSSYGAMLNVIDKFRTGVAYLTNGQNVPDDILVANPSVITKLLFGVETDERSS</sequence>
<evidence type="ECO:0000259" key="14">
    <source>
        <dbReference type="SMART" id="SM00382"/>
    </source>
</evidence>
<organism evidence="16 17">
    <name type="scientific">Bacillus methanolicus PB1</name>
    <dbReference type="NCBI Taxonomy" id="997296"/>
    <lineage>
        <taxon>Bacteria</taxon>
        <taxon>Bacillati</taxon>
        <taxon>Bacillota</taxon>
        <taxon>Bacilli</taxon>
        <taxon>Bacillales</taxon>
        <taxon>Bacillaceae</taxon>
        <taxon>Bacillus</taxon>
    </lineage>
</organism>
<keyword evidence="6" id="KW-0547">Nucleotide-binding</keyword>
<evidence type="ECO:0000256" key="5">
    <source>
        <dbReference type="ARBA" id="ARBA00022475"/>
    </source>
</evidence>
<keyword evidence="11" id="KW-1006">Bacterial flagellum protein export</keyword>
<name>I3E4R1_BACMT</name>
<keyword evidence="8" id="KW-0653">Protein transport</keyword>
<dbReference type="GO" id="GO:0015031">
    <property type="term" value="P:protein transport"/>
    <property type="evidence" value="ECO:0007669"/>
    <property type="project" value="UniProtKB-KW"/>
</dbReference>
<evidence type="ECO:0000256" key="9">
    <source>
        <dbReference type="ARBA" id="ARBA00023134"/>
    </source>
</evidence>
<keyword evidence="4" id="KW-0813">Transport</keyword>
<dbReference type="GO" id="GO:0005047">
    <property type="term" value="F:signal recognition particle binding"/>
    <property type="evidence" value="ECO:0007669"/>
    <property type="project" value="TreeGrafter"/>
</dbReference>
<comment type="caution">
    <text evidence="16">The sequence shown here is derived from an EMBL/GenBank/DDBJ whole genome shotgun (WGS) entry which is preliminary data.</text>
</comment>
<reference evidence="16 17" key="1">
    <citation type="journal article" date="2012" name="Appl. Environ. Microbiol.">
        <title>Genome Sequence of Thermotolerant Bacillus methanolicus: Features and Regulation Related to Methylotrophy and Production of L-Lysine and L-Glutamate from Methanol.</title>
        <authorList>
            <person name="Heggeset T.M."/>
            <person name="Krog A."/>
            <person name="Balzer S."/>
            <person name="Wentzel A."/>
            <person name="Ellingsen T.E."/>
            <person name="Brautaset T."/>
        </authorList>
    </citation>
    <scope>NUCLEOTIDE SEQUENCE [LARGE SCALE GENOMIC DNA]</scope>
    <source>
        <strain evidence="16 17">PB1</strain>
    </source>
</reference>
<dbReference type="GO" id="GO:0005886">
    <property type="term" value="C:plasma membrane"/>
    <property type="evidence" value="ECO:0007669"/>
    <property type="project" value="UniProtKB-SubCell"/>
</dbReference>
<keyword evidence="10" id="KW-0472">Membrane</keyword>
<evidence type="ECO:0000256" key="2">
    <source>
        <dbReference type="ARBA" id="ARBA00008531"/>
    </source>
</evidence>
<evidence type="ECO:0000313" key="17">
    <source>
        <dbReference type="Proteomes" id="UP000010523"/>
    </source>
</evidence>
<dbReference type="InterPro" id="IPR000897">
    <property type="entry name" value="SRP54_GTPase_dom"/>
</dbReference>
<dbReference type="PANTHER" id="PTHR43134">
    <property type="entry name" value="SIGNAL RECOGNITION PARTICLE RECEPTOR SUBUNIT ALPHA"/>
    <property type="match status" value="1"/>
</dbReference>
<dbReference type="SMART" id="SM00962">
    <property type="entry name" value="SRP54"/>
    <property type="match status" value="1"/>
</dbReference>
<dbReference type="Gene3D" id="1.20.120.1380">
    <property type="entry name" value="Flagellar FlhF biosynthesis protein, N domain"/>
    <property type="match status" value="1"/>
</dbReference>
<dbReference type="GO" id="GO:0006614">
    <property type="term" value="P:SRP-dependent cotranslational protein targeting to membrane"/>
    <property type="evidence" value="ECO:0007669"/>
    <property type="project" value="UniProtKB-UniRule"/>
</dbReference>
<dbReference type="AlphaFoldDB" id="I3E4R1"/>
<evidence type="ECO:0000259" key="15">
    <source>
        <dbReference type="SMART" id="SM00962"/>
    </source>
</evidence>
<accession>I3E4R1</accession>
<dbReference type="GO" id="GO:0005525">
    <property type="term" value="F:GTP binding"/>
    <property type="evidence" value="ECO:0007669"/>
    <property type="project" value="UniProtKB-UniRule"/>
</dbReference>
<dbReference type="InterPro" id="IPR047040">
    <property type="entry name" value="FlhF__GTPase_dom"/>
</dbReference>
<feature type="domain" description="SRP54-type proteins GTP-binding" evidence="15">
    <location>
        <begin position="198"/>
        <end position="389"/>
    </location>
</feature>
<comment type="similarity">
    <text evidence="2">Belongs to the GTP-binding SRP family.</text>
</comment>
<dbReference type="GO" id="GO:0003924">
    <property type="term" value="F:GTPase activity"/>
    <property type="evidence" value="ECO:0007669"/>
    <property type="project" value="UniProtKB-UniRule"/>
</dbReference>
<evidence type="ECO:0000256" key="7">
    <source>
        <dbReference type="ARBA" id="ARBA00022795"/>
    </source>
</evidence>
<dbReference type="InterPro" id="IPR020006">
    <property type="entry name" value="FlhF"/>
</dbReference>
<keyword evidence="5" id="KW-1003">Cell membrane</keyword>
<dbReference type="OrthoDB" id="9778554at2"/>
<keyword evidence="16" id="KW-0282">Flagellum</keyword>
<keyword evidence="16" id="KW-0969">Cilium</keyword>
<evidence type="ECO:0000256" key="11">
    <source>
        <dbReference type="ARBA" id="ARBA00023225"/>
    </source>
</evidence>
<dbReference type="InterPro" id="IPR027417">
    <property type="entry name" value="P-loop_NTPase"/>
</dbReference>
<evidence type="ECO:0000256" key="3">
    <source>
        <dbReference type="ARBA" id="ARBA00014919"/>
    </source>
</evidence>
<dbReference type="NCBIfam" id="TIGR03499">
    <property type="entry name" value="FlhF"/>
    <property type="match status" value="1"/>
</dbReference>
<dbReference type="RefSeq" id="WP_003350177.1">
    <property type="nucleotide sequence ID" value="NZ_AFEU01000001.1"/>
</dbReference>
<comment type="subcellular location">
    <subcellularLocation>
        <location evidence="1">Cell membrane</location>
        <topology evidence="1">Peripheral membrane protein</topology>
        <orientation evidence="1">Cytoplasmic side</orientation>
    </subcellularLocation>
</comment>
<dbReference type="SUPFAM" id="SSF52540">
    <property type="entry name" value="P-loop containing nucleoside triphosphate hydrolases"/>
    <property type="match status" value="1"/>
</dbReference>
<keyword evidence="17" id="KW-1185">Reference proteome</keyword>
<proteinExistence type="inferred from homology"/>
<keyword evidence="16" id="KW-0966">Cell projection</keyword>
<dbReference type="eggNOG" id="COG1419">
    <property type="taxonomic scope" value="Bacteria"/>
</dbReference>
<evidence type="ECO:0000256" key="13">
    <source>
        <dbReference type="NCBIfam" id="TIGR03499"/>
    </source>
</evidence>
<evidence type="ECO:0000256" key="1">
    <source>
        <dbReference type="ARBA" id="ARBA00004413"/>
    </source>
</evidence>
<protein>
    <recommendedName>
        <fullName evidence="3 13">Flagellar biosynthesis protein FlhF</fullName>
    </recommendedName>
</protein>
<feature type="domain" description="AAA+ ATPase" evidence="14">
    <location>
        <begin position="197"/>
        <end position="344"/>
    </location>
</feature>
<dbReference type="GO" id="GO:0044781">
    <property type="term" value="P:bacterial-type flagellum organization"/>
    <property type="evidence" value="ECO:0007669"/>
    <property type="project" value="UniProtKB-UniRule"/>
</dbReference>
<dbReference type="FunFam" id="3.40.50.300:FF:000695">
    <property type="entry name" value="Flagellar biosynthesis regulator FlhF"/>
    <property type="match status" value="1"/>
</dbReference>
<dbReference type="Proteomes" id="UP000010523">
    <property type="component" value="Unassembled WGS sequence"/>
</dbReference>